<sequence length="71" mass="8254">MFFCYGFYILSKVVAHNFGYTLLTLSLGRSSHFVALYRCVSFWCMLRFEKHYGKMANGSLCVTRAMQHELA</sequence>
<name>A0ACC0H307_9ERIC</name>
<organism evidence="1 2">
    <name type="scientific">Camellia lanceoleosa</name>
    <dbReference type="NCBI Taxonomy" id="1840588"/>
    <lineage>
        <taxon>Eukaryota</taxon>
        <taxon>Viridiplantae</taxon>
        <taxon>Streptophyta</taxon>
        <taxon>Embryophyta</taxon>
        <taxon>Tracheophyta</taxon>
        <taxon>Spermatophyta</taxon>
        <taxon>Magnoliopsida</taxon>
        <taxon>eudicotyledons</taxon>
        <taxon>Gunneridae</taxon>
        <taxon>Pentapetalae</taxon>
        <taxon>asterids</taxon>
        <taxon>Ericales</taxon>
        <taxon>Theaceae</taxon>
        <taxon>Camellia</taxon>
    </lineage>
</organism>
<protein>
    <submittedName>
        <fullName evidence="1">UDP-glycosyltransferase TURAN</fullName>
    </submittedName>
</protein>
<gene>
    <name evidence="1" type="ORF">LOK49_LG07G02933</name>
</gene>
<comment type="caution">
    <text evidence="1">The sequence shown here is derived from an EMBL/GenBank/DDBJ whole genome shotgun (WGS) entry which is preliminary data.</text>
</comment>
<evidence type="ECO:0000313" key="2">
    <source>
        <dbReference type="Proteomes" id="UP001060215"/>
    </source>
</evidence>
<dbReference type="Proteomes" id="UP001060215">
    <property type="component" value="Chromosome 7"/>
</dbReference>
<proteinExistence type="predicted"/>
<evidence type="ECO:0000313" key="1">
    <source>
        <dbReference type="EMBL" id="KAI8007107.1"/>
    </source>
</evidence>
<accession>A0ACC0H307</accession>
<dbReference type="EMBL" id="CM045764">
    <property type="protein sequence ID" value="KAI8007107.1"/>
    <property type="molecule type" value="Genomic_DNA"/>
</dbReference>
<keyword evidence="2" id="KW-1185">Reference proteome</keyword>
<reference evidence="1 2" key="1">
    <citation type="journal article" date="2022" name="Plant J.">
        <title>Chromosome-level genome of Camellia lanceoleosa provides a valuable resource for understanding genome evolution and self-incompatibility.</title>
        <authorList>
            <person name="Gong W."/>
            <person name="Xiao S."/>
            <person name="Wang L."/>
            <person name="Liao Z."/>
            <person name="Chang Y."/>
            <person name="Mo W."/>
            <person name="Hu G."/>
            <person name="Li W."/>
            <person name="Zhao G."/>
            <person name="Zhu H."/>
            <person name="Hu X."/>
            <person name="Ji K."/>
            <person name="Xiang X."/>
            <person name="Song Q."/>
            <person name="Yuan D."/>
            <person name="Jin S."/>
            <person name="Zhang L."/>
        </authorList>
    </citation>
    <scope>NUCLEOTIDE SEQUENCE [LARGE SCALE GENOMIC DNA]</scope>
    <source>
        <strain evidence="1">SQ_2022a</strain>
    </source>
</reference>